<dbReference type="InterPro" id="IPR004255">
    <property type="entry name" value="O-acyltransferase_WSD1_N"/>
</dbReference>
<dbReference type="PANTHER" id="PTHR31650:SF1">
    <property type="entry name" value="WAX ESTER SYNTHASE_DIACYLGLYCEROL ACYLTRANSFERASE 4-RELATED"/>
    <property type="match status" value="1"/>
</dbReference>
<keyword evidence="5" id="KW-0444">Lipid biosynthesis</keyword>
<evidence type="ECO:0000256" key="10">
    <source>
        <dbReference type="ARBA" id="ARBA00048109"/>
    </source>
</evidence>
<protein>
    <recommendedName>
        <fullName evidence="4">diacylglycerol O-acyltransferase</fullName>
        <ecNumber evidence="4">2.3.1.20</ecNumber>
    </recommendedName>
</protein>
<dbReference type="InterPro" id="IPR014292">
    <property type="entry name" value="Acyl_transf_WS/DGAT"/>
</dbReference>
<proteinExistence type="inferred from homology"/>
<feature type="domain" description="O-acyltransferase WSD1-like N-terminal" evidence="11">
    <location>
        <begin position="4"/>
        <end position="270"/>
    </location>
</feature>
<dbReference type="InterPro" id="IPR009721">
    <property type="entry name" value="O-acyltransferase_WSD1_C"/>
</dbReference>
<evidence type="ECO:0000256" key="1">
    <source>
        <dbReference type="ARBA" id="ARBA00004771"/>
    </source>
</evidence>
<keyword evidence="8" id="KW-0443">Lipid metabolism</keyword>
<evidence type="ECO:0000259" key="11">
    <source>
        <dbReference type="Pfam" id="PF03007"/>
    </source>
</evidence>
<evidence type="ECO:0000256" key="5">
    <source>
        <dbReference type="ARBA" id="ARBA00022516"/>
    </source>
</evidence>
<evidence type="ECO:0000256" key="4">
    <source>
        <dbReference type="ARBA" id="ARBA00013244"/>
    </source>
</evidence>
<evidence type="ECO:0000256" key="9">
    <source>
        <dbReference type="ARBA" id="ARBA00023315"/>
    </source>
</evidence>
<evidence type="ECO:0000256" key="8">
    <source>
        <dbReference type="ARBA" id="ARBA00023098"/>
    </source>
</evidence>
<dbReference type="Pfam" id="PF03007">
    <property type="entry name" value="WS_DGAT_cat"/>
    <property type="match status" value="1"/>
</dbReference>
<accession>A0AB39V146</accession>
<dbReference type="GO" id="GO:0071731">
    <property type="term" value="P:response to nitric oxide"/>
    <property type="evidence" value="ECO:0007669"/>
    <property type="project" value="TreeGrafter"/>
</dbReference>
<dbReference type="InterPro" id="IPR045034">
    <property type="entry name" value="O-acyltransferase_WSD1-like"/>
</dbReference>
<dbReference type="PANTHER" id="PTHR31650">
    <property type="entry name" value="O-ACYLTRANSFERASE (WSD1-LIKE) FAMILY PROTEIN"/>
    <property type="match status" value="1"/>
</dbReference>
<evidence type="ECO:0000256" key="7">
    <source>
        <dbReference type="ARBA" id="ARBA00022798"/>
    </source>
</evidence>
<dbReference type="SUPFAM" id="SSF52777">
    <property type="entry name" value="CoA-dependent acyltransferases"/>
    <property type="match status" value="1"/>
</dbReference>
<dbReference type="RefSeq" id="WP_369602881.1">
    <property type="nucleotide sequence ID" value="NZ_CP154858.1"/>
</dbReference>
<comment type="pathway">
    <text evidence="2">Lipid metabolism.</text>
</comment>
<evidence type="ECO:0000259" key="12">
    <source>
        <dbReference type="Pfam" id="PF06974"/>
    </source>
</evidence>
<dbReference type="EC" id="2.3.1.20" evidence="4"/>
<dbReference type="NCBIfam" id="TIGR02946">
    <property type="entry name" value="acyl_WS_DGAT"/>
    <property type="match status" value="1"/>
</dbReference>
<organism evidence="13">
    <name type="scientific">Thermohahella caldifontis</name>
    <dbReference type="NCBI Taxonomy" id="3142973"/>
    <lineage>
        <taxon>Bacteria</taxon>
        <taxon>Pseudomonadati</taxon>
        <taxon>Pseudomonadota</taxon>
        <taxon>Gammaproteobacteria</taxon>
        <taxon>Oceanospirillales</taxon>
        <taxon>Hahellaceae</taxon>
        <taxon>Thermohahella</taxon>
    </lineage>
</organism>
<dbReference type="GO" id="GO:0005886">
    <property type="term" value="C:plasma membrane"/>
    <property type="evidence" value="ECO:0007669"/>
    <property type="project" value="TreeGrafter"/>
</dbReference>
<dbReference type="GO" id="GO:0051701">
    <property type="term" value="P:biological process involved in interaction with host"/>
    <property type="evidence" value="ECO:0007669"/>
    <property type="project" value="TreeGrafter"/>
</dbReference>
<comment type="catalytic activity">
    <reaction evidence="10">
        <text>an acyl-CoA + a 1,2-diacyl-sn-glycerol = a triacyl-sn-glycerol + CoA</text>
        <dbReference type="Rhea" id="RHEA:10868"/>
        <dbReference type="ChEBI" id="CHEBI:17815"/>
        <dbReference type="ChEBI" id="CHEBI:57287"/>
        <dbReference type="ChEBI" id="CHEBI:58342"/>
        <dbReference type="ChEBI" id="CHEBI:64615"/>
        <dbReference type="EC" id="2.3.1.20"/>
    </reaction>
</comment>
<keyword evidence="6" id="KW-0808">Transferase</keyword>
<evidence type="ECO:0000313" key="13">
    <source>
        <dbReference type="EMBL" id="XDT73905.1"/>
    </source>
</evidence>
<evidence type="ECO:0000256" key="2">
    <source>
        <dbReference type="ARBA" id="ARBA00005189"/>
    </source>
</evidence>
<name>A0AB39V146_9GAMM</name>
<dbReference type="GO" id="GO:0004144">
    <property type="term" value="F:diacylglycerol O-acyltransferase activity"/>
    <property type="evidence" value="ECO:0007669"/>
    <property type="project" value="UniProtKB-EC"/>
</dbReference>
<comment type="pathway">
    <text evidence="1">Glycerolipid metabolism; triacylglycerol biosynthesis.</text>
</comment>
<dbReference type="GO" id="GO:0001666">
    <property type="term" value="P:response to hypoxia"/>
    <property type="evidence" value="ECO:0007669"/>
    <property type="project" value="TreeGrafter"/>
</dbReference>
<dbReference type="EMBL" id="CP154858">
    <property type="protein sequence ID" value="XDT73905.1"/>
    <property type="molecule type" value="Genomic_DNA"/>
</dbReference>
<dbReference type="AlphaFoldDB" id="A0AB39V146"/>
<comment type="similarity">
    <text evidence="3">Belongs to the long-chain O-acyltransferase family.</text>
</comment>
<dbReference type="GO" id="GO:0019432">
    <property type="term" value="P:triglyceride biosynthetic process"/>
    <property type="evidence" value="ECO:0007669"/>
    <property type="project" value="TreeGrafter"/>
</dbReference>
<keyword evidence="7" id="KW-0319">Glycerol metabolism</keyword>
<evidence type="ECO:0000256" key="3">
    <source>
        <dbReference type="ARBA" id="ARBA00009587"/>
    </source>
</evidence>
<feature type="domain" description="O-acyltransferase WSD1 C-terminal" evidence="12">
    <location>
        <begin position="312"/>
        <end position="459"/>
    </location>
</feature>
<dbReference type="Pfam" id="PF06974">
    <property type="entry name" value="WS_DGAT_C"/>
    <property type="match status" value="1"/>
</dbReference>
<keyword evidence="9" id="KW-0012">Acyltransferase</keyword>
<dbReference type="KEGG" id="tcd:AAIA72_08025"/>
<gene>
    <name evidence="13" type="ORF">AAIA72_08025</name>
</gene>
<evidence type="ECO:0000256" key="6">
    <source>
        <dbReference type="ARBA" id="ARBA00022679"/>
    </source>
</evidence>
<dbReference type="GO" id="GO:0006071">
    <property type="term" value="P:glycerol metabolic process"/>
    <property type="evidence" value="ECO:0007669"/>
    <property type="project" value="UniProtKB-KW"/>
</dbReference>
<reference evidence="13" key="1">
    <citation type="submission" date="2024-05" db="EMBL/GenBank/DDBJ databases">
        <title>Genome sequencing of novel strain.</title>
        <authorList>
            <person name="Ganbat D."/>
            <person name="Ganbat S."/>
            <person name="Lee S.-J."/>
        </authorList>
    </citation>
    <scope>NUCLEOTIDE SEQUENCE</scope>
    <source>
        <strain evidence="13">SMD15-11</strain>
    </source>
</reference>
<sequence>MEQLSELDASFLYLETESCPMHTGGIYLFETPEDGHPLDWESLRAHVADRIQATRRFRQRIVEVPLNLDHPYWVDDPEFDLDRHLLHLTLDEPVTADTLRPLAEERQSRCLERDKPLWDMVFVDSRHPDSRHTGLIVRTHQAIINGATGEELMTWLLDFTPHPSRKPRKLPWQPRPLPSRVRLLGQAYGNALTTPVRLAGMARDAMASAFYTVLMQRLRNLPLPIRLFSAPETPFNQPVSPARKLYDTTLPLDRLKAIKKRLAPANLNDVLLALVAEVVRDELLEKGALPQQPLTAMSPVSVRSKRIESPTGSQLSAMVVSLDTHIADPAHRVLSIHANAEASRIYSQAVAAARLTHLVPAALLGLAARVYSEFQLAQKHRPLFNLPVTNIPGPRTPLYLLGHRLVKQIACAPLYDGLACSFVFVSDASQVTLSVTLCPDVVTFSKPLDHRVAEALSRLETAAEHADVEALRAIVAEEQAKAASSGWIEDLSRLFNNLFSPDTLKRLYRRDAR</sequence>